<keyword evidence="3" id="KW-1185">Reference proteome</keyword>
<evidence type="ECO:0000256" key="1">
    <source>
        <dbReference type="SAM" id="Phobius"/>
    </source>
</evidence>
<keyword evidence="1" id="KW-1133">Transmembrane helix</keyword>
<dbReference type="OrthoDB" id="5360192at2"/>
<feature type="transmembrane region" description="Helical" evidence="1">
    <location>
        <begin position="21"/>
        <end position="39"/>
    </location>
</feature>
<organism evidence="2 3">
    <name type="scientific">Algibacter marinivivus</name>
    <dbReference type="NCBI Taxonomy" id="2100723"/>
    <lineage>
        <taxon>Bacteria</taxon>
        <taxon>Pseudomonadati</taxon>
        <taxon>Bacteroidota</taxon>
        <taxon>Flavobacteriia</taxon>
        <taxon>Flavobacteriales</taxon>
        <taxon>Flavobacteriaceae</taxon>
        <taxon>Algibacter</taxon>
    </lineage>
</organism>
<feature type="transmembrane region" description="Helical" evidence="1">
    <location>
        <begin position="45"/>
        <end position="63"/>
    </location>
</feature>
<comment type="caution">
    <text evidence="2">The sequence shown here is derived from an EMBL/GenBank/DDBJ whole genome shotgun (WGS) entry which is preliminary data.</text>
</comment>
<name>A0A2U2X1Z2_9FLAO</name>
<dbReference type="Pfam" id="PF10990">
    <property type="entry name" value="DUF2809"/>
    <property type="match status" value="1"/>
</dbReference>
<protein>
    <submittedName>
        <fullName evidence="2">DUF2809 domain-containing protein</fullName>
    </submittedName>
</protein>
<reference evidence="2 3" key="2">
    <citation type="submission" date="2018-05" db="EMBL/GenBank/DDBJ databases">
        <title>Algibacter marinivivus sp. nov., isolated from sample around a algae.</title>
        <authorList>
            <person name="Zhong X."/>
        </authorList>
    </citation>
    <scope>NUCLEOTIDE SEQUENCE [LARGE SCALE GENOMIC DNA]</scope>
    <source>
        <strain evidence="2 3">ZY111</strain>
    </source>
</reference>
<dbReference type="Proteomes" id="UP000245375">
    <property type="component" value="Unassembled WGS sequence"/>
</dbReference>
<feature type="transmembrane region" description="Helical" evidence="1">
    <location>
        <begin position="72"/>
        <end position="90"/>
    </location>
</feature>
<evidence type="ECO:0000313" key="3">
    <source>
        <dbReference type="Proteomes" id="UP000245375"/>
    </source>
</evidence>
<feature type="transmembrane region" description="Helical" evidence="1">
    <location>
        <begin position="118"/>
        <end position="136"/>
    </location>
</feature>
<reference evidence="3" key="1">
    <citation type="submission" date="2018-05" db="EMBL/GenBank/DDBJ databases">
        <title>Algibacter marinivivus sp. nov., isolated from sample around a algae.</title>
        <authorList>
            <person name="Lu D."/>
        </authorList>
    </citation>
    <scope>NUCLEOTIDE SEQUENCE [LARGE SCALE GENOMIC DNA]</scope>
    <source>
        <strain evidence="3">ZY111</strain>
    </source>
</reference>
<dbReference type="AlphaFoldDB" id="A0A2U2X1Z2"/>
<evidence type="ECO:0000313" key="2">
    <source>
        <dbReference type="EMBL" id="PWH81792.1"/>
    </source>
</evidence>
<gene>
    <name evidence="2" type="ORF">DIS18_14030</name>
</gene>
<sequence length="141" mass="16307">MPCTKRAKSYKEQIMTFNLNKTYLILTVLLLIIEALIAIFLKTGFIRHTFGDFLCVILLYCFFKSFIKGHHFTIAISVLAIAFTIEFLQLTNYLEFFNLQNNHLAKVILGSTFEFSDLVAYTLGIITTIAIDFKIYKLWIS</sequence>
<accession>A0A2U2X1Z2</accession>
<keyword evidence="1" id="KW-0472">Membrane</keyword>
<keyword evidence="1" id="KW-0812">Transmembrane</keyword>
<proteinExistence type="predicted"/>
<reference evidence="3" key="3">
    <citation type="submission" date="2018-05" db="EMBL/GenBank/DDBJ databases">
        <authorList>
            <person name="Lu D."/>
        </authorList>
    </citation>
    <scope>NUCLEOTIDE SEQUENCE [LARGE SCALE GENOMIC DNA]</scope>
    <source>
        <strain evidence="3">ZY111</strain>
    </source>
</reference>
<dbReference type="EMBL" id="QFRI01000004">
    <property type="protein sequence ID" value="PWH81792.1"/>
    <property type="molecule type" value="Genomic_DNA"/>
</dbReference>
<dbReference type="InterPro" id="IPR021257">
    <property type="entry name" value="DUF2809"/>
</dbReference>